<reference evidence="1" key="1">
    <citation type="submission" date="2020-03" db="EMBL/GenBank/DDBJ databases">
        <title>The deep terrestrial virosphere.</title>
        <authorList>
            <person name="Holmfeldt K."/>
            <person name="Nilsson E."/>
            <person name="Simone D."/>
            <person name="Lopez-Fernandez M."/>
            <person name="Wu X."/>
            <person name="de Brujin I."/>
            <person name="Lundin D."/>
            <person name="Andersson A."/>
            <person name="Bertilsson S."/>
            <person name="Dopson M."/>
        </authorList>
    </citation>
    <scope>NUCLEOTIDE SEQUENCE</scope>
    <source>
        <strain evidence="1">MM415B03233</strain>
    </source>
</reference>
<organism evidence="1">
    <name type="scientific">viral metagenome</name>
    <dbReference type="NCBI Taxonomy" id="1070528"/>
    <lineage>
        <taxon>unclassified sequences</taxon>
        <taxon>metagenomes</taxon>
        <taxon>organismal metagenomes</taxon>
    </lineage>
</organism>
<gene>
    <name evidence="1" type="ORF">MM415B03233_0003</name>
</gene>
<sequence length="56" mass="7093">MLDEKGRCCGRKPIVYKRDPYRYCPRCDRAYDLDEDRQIPNWAWKQDKNRMWIRKR</sequence>
<dbReference type="EMBL" id="MT143023">
    <property type="protein sequence ID" value="QJA91904.1"/>
    <property type="molecule type" value="Genomic_DNA"/>
</dbReference>
<proteinExistence type="predicted"/>
<evidence type="ECO:0000313" key="1">
    <source>
        <dbReference type="EMBL" id="QJA91904.1"/>
    </source>
</evidence>
<name>A0A6M3LEZ0_9ZZZZ</name>
<dbReference type="AlphaFoldDB" id="A0A6M3LEZ0"/>
<accession>A0A6M3LEZ0</accession>
<protein>
    <submittedName>
        <fullName evidence="1">Uncharacterized protein</fullName>
    </submittedName>
</protein>